<dbReference type="Proteomes" id="UP000265200">
    <property type="component" value="Chromosome 17"/>
</dbReference>
<reference key="1">
    <citation type="journal article" date="2007" name="Nature">
        <title>The medaka draft genome and insights into vertebrate genome evolution.</title>
        <authorList>
            <person name="Kasahara M."/>
            <person name="Naruse K."/>
            <person name="Sasaki S."/>
            <person name="Nakatani Y."/>
            <person name="Qu W."/>
            <person name="Ahsan B."/>
            <person name="Yamada T."/>
            <person name="Nagayasu Y."/>
            <person name="Doi K."/>
            <person name="Kasai Y."/>
            <person name="Jindo T."/>
            <person name="Kobayashi D."/>
            <person name="Shimada A."/>
            <person name="Toyoda A."/>
            <person name="Kuroki Y."/>
            <person name="Fujiyama A."/>
            <person name="Sasaki T."/>
            <person name="Shimizu A."/>
            <person name="Asakawa S."/>
            <person name="Shimizu N."/>
            <person name="Hashimoto S."/>
            <person name="Yang J."/>
            <person name="Lee Y."/>
            <person name="Matsushima K."/>
            <person name="Sugano S."/>
            <person name="Sakaizumi M."/>
            <person name="Narita T."/>
            <person name="Ohishi K."/>
            <person name="Haga S."/>
            <person name="Ohta F."/>
            <person name="Nomoto H."/>
            <person name="Nogata K."/>
            <person name="Morishita T."/>
            <person name="Endo T."/>
            <person name="Shin-I T."/>
            <person name="Takeda H."/>
            <person name="Morishita S."/>
            <person name="Kohara Y."/>
        </authorList>
    </citation>
    <scope>NUCLEOTIDE SEQUENCE [LARGE SCALE GENOMIC DNA]</scope>
    <source>
        <strain>Hd-rR</strain>
    </source>
</reference>
<dbReference type="Ensembl" id="ENSORLT00015008246.1">
    <property type="protein sequence ID" value="ENSORLP00015024331.1"/>
    <property type="gene ID" value="ENSORLG00015004788.1"/>
</dbReference>
<evidence type="ECO:0000256" key="2">
    <source>
        <dbReference type="SAM" id="Phobius"/>
    </source>
</evidence>
<reference evidence="3" key="3">
    <citation type="submission" date="2025-08" db="UniProtKB">
        <authorList>
            <consortium name="Ensembl"/>
        </authorList>
    </citation>
    <scope>IDENTIFICATION</scope>
    <source>
        <strain evidence="3">HSOK</strain>
    </source>
</reference>
<organism evidence="3 4">
    <name type="scientific">Oryzias latipes</name>
    <name type="common">Japanese rice fish</name>
    <name type="synonym">Japanese killifish</name>
    <dbReference type="NCBI Taxonomy" id="8090"/>
    <lineage>
        <taxon>Eukaryota</taxon>
        <taxon>Metazoa</taxon>
        <taxon>Chordata</taxon>
        <taxon>Craniata</taxon>
        <taxon>Vertebrata</taxon>
        <taxon>Euteleostomi</taxon>
        <taxon>Actinopterygii</taxon>
        <taxon>Neopterygii</taxon>
        <taxon>Teleostei</taxon>
        <taxon>Neoteleostei</taxon>
        <taxon>Acanthomorphata</taxon>
        <taxon>Ovalentaria</taxon>
        <taxon>Atherinomorphae</taxon>
        <taxon>Beloniformes</taxon>
        <taxon>Adrianichthyidae</taxon>
        <taxon>Oryziinae</taxon>
        <taxon>Oryzias</taxon>
    </lineage>
</organism>
<feature type="transmembrane region" description="Helical" evidence="2">
    <location>
        <begin position="55"/>
        <end position="77"/>
    </location>
</feature>
<feature type="transmembrane region" description="Helical" evidence="2">
    <location>
        <begin position="129"/>
        <end position="148"/>
    </location>
</feature>
<evidence type="ECO:0000313" key="4">
    <source>
        <dbReference type="Proteomes" id="UP000265200"/>
    </source>
</evidence>
<dbReference type="PANTHER" id="PTHR31453:SF2">
    <property type="entry name" value="TRANSMEMBRANE PROTEIN 236"/>
    <property type="match status" value="1"/>
</dbReference>
<feature type="transmembrane region" description="Helical" evidence="2">
    <location>
        <begin position="18"/>
        <end position="35"/>
    </location>
</feature>
<keyword evidence="2" id="KW-0472">Membrane</keyword>
<dbReference type="PANTHER" id="PTHR31453">
    <property type="entry name" value="TRANSMEMBRANE PROTEIN 236"/>
    <property type="match status" value="1"/>
</dbReference>
<feature type="transmembrane region" description="Helical" evidence="2">
    <location>
        <begin position="282"/>
        <end position="304"/>
    </location>
</feature>
<evidence type="ECO:0000313" key="3">
    <source>
        <dbReference type="Ensembl" id="ENSORLP00015024331.1"/>
    </source>
</evidence>
<reference evidence="3" key="4">
    <citation type="submission" date="2025-09" db="UniProtKB">
        <authorList>
            <consortium name="Ensembl"/>
        </authorList>
    </citation>
    <scope>IDENTIFICATION</scope>
    <source>
        <strain evidence="3">HSOK</strain>
    </source>
</reference>
<evidence type="ECO:0000256" key="1">
    <source>
        <dbReference type="SAM" id="MobiDB-lite"/>
    </source>
</evidence>
<keyword evidence="2" id="KW-0812">Transmembrane</keyword>
<reference evidence="3 4" key="2">
    <citation type="submission" date="2017-04" db="EMBL/GenBank/DDBJ databases">
        <title>CpG methylation of centromeres and impact of large insertions on vertebrate speciation.</title>
        <authorList>
            <person name="Ichikawa K."/>
            <person name="Yoshimura J."/>
            <person name="Morishita S."/>
        </authorList>
    </citation>
    <scope>NUCLEOTIDE SEQUENCE</scope>
    <source>
        <strain evidence="3 4">HSOK</strain>
    </source>
</reference>
<accession>A0A3P9IWQ4</accession>
<dbReference type="AlphaFoldDB" id="A0A3P9IWQ4"/>
<keyword evidence="2" id="KW-1133">Transmembrane helix</keyword>
<protein>
    <submittedName>
        <fullName evidence="3">Si:dkey-32m20.1</fullName>
    </submittedName>
</protein>
<sequence>MIVSGCSPTMPSGKMVKLFLYEGLQFAAVVVPLFVVMERFARVVRVAKGWDETAYWLVVAASIAYVTSVTLLVWAPLKYVTLKRRRVVAEITQWRPTALAYLLLCTLPCFAIIVAGFKVQMDIGLYSDPFTELPVSLVLFCLICVDVIERIRPWRLMGKSNTFDPDGDASSPVPPRLERVTTVSAQLPANGGQEESARVQGEVSNGGRWSEHADSSRPSPLSARTYTTSYPYSSSSSWRPLTYSGPLRVLWRRDGRAKVFVASFLFWLDTVEMLRSAGEPSVFGTAWVFPVYVLTFLSALRVIIAPQSGLLPLAGVVLQDLPFFVLRLALTAAFGFITPVLYLMKNLLVCLSYVYFTWLTRLTPFRGHSMF</sequence>
<proteinExistence type="predicted"/>
<feature type="transmembrane region" description="Helical" evidence="2">
    <location>
        <begin position="98"/>
        <end position="117"/>
    </location>
</feature>
<dbReference type="InterPro" id="IPR020394">
    <property type="entry name" value="Uncharacterised_FAM23-like_TM"/>
</dbReference>
<name>A0A3P9IWQ4_ORYLA</name>
<feature type="region of interest" description="Disordered" evidence="1">
    <location>
        <begin position="188"/>
        <end position="222"/>
    </location>
</feature>